<evidence type="ECO:0008006" key="5">
    <source>
        <dbReference type="Google" id="ProtNLM"/>
    </source>
</evidence>
<keyword evidence="1" id="KW-1133">Transmembrane helix</keyword>
<dbReference type="Proteomes" id="UP000248887">
    <property type="component" value="Unassembled WGS sequence"/>
</dbReference>
<evidence type="ECO:0000313" key="4">
    <source>
        <dbReference type="Proteomes" id="UP000248887"/>
    </source>
</evidence>
<dbReference type="PANTHER" id="PTHR40940:SF1">
    <property type="entry name" value="PROTEIN BATD"/>
    <property type="match status" value="1"/>
</dbReference>
<protein>
    <recommendedName>
        <fullName evidence="5">Protein BatD</fullName>
    </recommendedName>
</protein>
<evidence type="ECO:0000256" key="1">
    <source>
        <dbReference type="SAM" id="Phobius"/>
    </source>
</evidence>
<dbReference type="EMBL" id="QFQD01000055">
    <property type="protein sequence ID" value="PZQ80946.1"/>
    <property type="molecule type" value="Genomic_DNA"/>
</dbReference>
<keyword evidence="2" id="KW-0732">Signal</keyword>
<dbReference type="PANTHER" id="PTHR40940">
    <property type="entry name" value="PROTEIN BATD-RELATED"/>
    <property type="match status" value="1"/>
</dbReference>
<accession>A0A2W5QV90</accession>
<keyword evidence="1" id="KW-0472">Membrane</keyword>
<dbReference type="InterPro" id="IPR025738">
    <property type="entry name" value="BatD"/>
</dbReference>
<comment type="caution">
    <text evidence="3">The sequence shown here is derived from an EMBL/GenBank/DDBJ whole genome shotgun (WGS) entry which is preliminary data.</text>
</comment>
<gene>
    <name evidence="3" type="ORF">DI549_15800</name>
</gene>
<keyword evidence="1" id="KW-0812">Transmembrane</keyword>
<evidence type="ECO:0000256" key="2">
    <source>
        <dbReference type="SAM" id="SignalP"/>
    </source>
</evidence>
<organism evidence="3 4">
    <name type="scientific">Ancylobacter novellus</name>
    <name type="common">Thiobacillus novellus</name>
    <dbReference type="NCBI Taxonomy" id="921"/>
    <lineage>
        <taxon>Bacteria</taxon>
        <taxon>Pseudomonadati</taxon>
        <taxon>Pseudomonadota</taxon>
        <taxon>Alphaproteobacteria</taxon>
        <taxon>Hyphomicrobiales</taxon>
        <taxon>Xanthobacteraceae</taxon>
        <taxon>Ancylobacter</taxon>
    </lineage>
</organism>
<feature type="chain" id="PRO_5016124905" description="Protein BatD" evidence="2">
    <location>
        <begin position="19"/>
        <end position="386"/>
    </location>
</feature>
<sequence>MVIRLALLLCLLAGSAHGESLRLVLPDTRPMASEMIPLTIRGEYTRQIALETLTFPNSEDYDWMQLSRDQWRNEEIAGRTVRVFERRIGIFPRHAGALTLGPVAHHLTVVGSNNLREPLTVEAPSITLTVAPFPAESSPLAARSLTVEDELSAKPGALRDGETLVRRVTLKADGALPHLLPPRPSMREPWLITFAAPERREMQPTPDGPLTTVTWEWHLRPKTGEPGVLPAVAIPWFDTTSRQMRTAEIPAIPFGYASFHDNATGTERLPAGQVGAALLALATGVTAGLALAFAGLSPRRKADIRRFVQRLRFLIPPRRALLRVAATGDLSALRREAERYLRRRRDLGLSVTGRETALLDAALYDRPGHAPPLDPKAAVGAIFRHR</sequence>
<feature type="signal peptide" evidence="2">
    <location>
        <begin position="1"/>
        <end position="18"/>
    </location>
</feature>
<feature type="transmembrane region" description="Helical" evidence="1">
    <location>
        <begin position="274"/>
        <end position="296"/>
    </location>
</feature>
<evidence type="ECO:0000313" key="3">
    <source>
        <dbReference type="EMBL" id="PZQ80946.1"/>
    </source>
</evidence>
<proteinExistence type="predicted"/>
<name>A0A2W5QV90_ANCNO</name>
<reference evidence="3 4" key="1">
    <citation type="submission" date="2017-08" db="EMBL/GenBank/DDBJ databases">
        <title>Infants hospitalized years apart are colonized by the same room-sourced microbial strains.</title>
        <authorList>
            <person name="Brooks B."/>
            <person name="Olm M.R."/>
            <person name="Firek B.A."/>
            <person name="Baker R."/>
            <person name="Thomas B.C."/>
            <person name="Morowitz M.J."/>
            <person name="Banfield J.F."/>
        </authorList>
    </citation>
    <scope>NUCLEOTIDE SEQUENCE [LARGE SCALE GENOMIC DNA]</scope>
    <source>
        <strain evidence="3">S2_005_001_R2_27</strain>
    </source>
</reference>
<dbReference type="AlphaFoldDB" id="A0A2W5QV90"/>